<reference evidence="15 16" key="1">
    <citation type="submission" date="2018-07" db="EMBL/GenBank/DDBJ databases">
        <title>Genome sequencing of rice bacterial endophytes.</title>
        <authorList>
            <person name="Venturi V."/>
        </authorList>
    </citation>
    <scope>NUCLEOTIDE SEQUENCE [LARGE SCALE GENOMIC DNA]</scope>
    <source>
        <strain evidence="15 16">AG1002</strain>
    </source>
</reference>
<keyword evidence="3 14" id="KW-0663">Pyridoxal phosphate</keyword>
<dbReference type="Pfam" id="PF01041">
    <property type="entry name" value="DegT_DnrJ_EryC1"/>
    <property type="match status" value="1"/>
</dbReference>
<dbReference type="RefSeq" id="WP_115947123.1">
    <property type="nucleotide sequence ID" value="NZ_QRDL01000012.1"/>
</dbReference>
<dbReference type="InterPro" id="IPR015421">
    <property type="entry name" value="PyrdxlP-dep_Trfase_major"/>
</dbReference>
<dbReference type="Gene3D" id="3.90.1150.10">
    <property type="entry name" value="Aspartate Aminotransferase, domain 1"/>
    <property type="match status" value="1"/>
</dbReference>
<dbReference type="GO" id="GO:0009103">
    <property type="term" value="P:lipopolysaccharide biosynthetic process"/>
    <property type="evidence" value="ECO:0007669"/>
    <property type="project" value="UniProtKB-KW"/>
</dbReference>
<evidence type="ECO:0000256" key="5">
    <source>
        <dbReference type="ARBA" id="ARBA00023251"/>
    </source>
</evidence>
<evidence type="ECO:0000256" key="9">
    <source>
        <dbReference type="ARBA" id="ARBA00061345"/>
    </source>
</evidence>
<comment type="function">
    <text evidence="7">Catalyzes the conversion of UDP-4-keto-arabinose (UDP-Ara4O) to UDP-4-amino-4-deoxy-L-arabinose (UDP-L-Ara4N). The modified arabinose is attached to lipid A and is required for resistance to polymyxin and cationic antimicrobial peptides.</text>
</comment>
<evidence type="ECO:0000256" key="13">
    <source>
        <dbReference type="PIRSR" id="PIRSR000390-1"/>
    </source>
</evidence>
<keyword evidence="15" id="KW-0808">Transferase</keyword>
<evidence type="ECO:0000256" key="12">
    <source>
        <dbReference type="ARBA" id="ARBA00082131"/>
    </source>
</evidence>
<dbReference type="EC" id="2.6.1.87" evidence="10"/>
<evidence type="ECO:0000256" key="8">
    <source>
        <dbReference type="ARBA" id="ARBA00060687"/>
    </source>
</evidence>
<dbReference type="CDD" id="cd00616">
    <property type="entry name" value="AHBA_syn"/>
    <property type="match status" value="1"/>
</dbReference>
<proteinExistence type="inferred from homology"/>
<dbReference type="GO" id="GO:0046677">
    <property type="term" value="P:response to antibiotic"/>
    <property type="evidence" value="ECO:0007669"/>
    <property type="project" value="UniProtKB-KW"/>
</dbReference>
<dbReference type="InterPro" id="IPR015422">
    <property type="entry name" value="PyrdxlP-dep_Trfase_small"/>
</dbReference>
<feature type="active site" description="Proton acceptor" evidence="13">
    <location>
        <position position="195"/>
    </location>
</feature>
<sequence>MTEVLQASGNINVDLPFLPFSRPSIGQEEVAAVTEALTSGWITTGPKANALEERFAASIGAAHAVALCSATAAMHVTLLALDIGPGDEVITPSLTWVSTANMITLIGATPVFVDVDRDTLMVSAEQVAAAITPRTKAIVPVHYAGASCDLTPLRALAREHGVALIEDAAHAAGTRYQGEPIGQRGTAIFSFHAIKNLTCAEGGMLVTDDATLAERVRRLKFHGLAVDAFDRHALGRKPQAQVQEPGFKYNLSDIHAALALVQLDRLDDINKRRWLLAQAYILRLAHLPVAPLSLPDYAQTHAWHLYILRICPERCGMEREAFMAGLKARGIGTGIHFTATHLHPWYRERWPTLSLPNSEWNSARLCSIPLFPDMTLDDIDRVVTAIQDVLAIGTA</sequence>
<evidence type="ECO:0000256" key="10">
    <source>
        <dbReference type="ARBA" id="ARBA00067054"/>
    </source>
</evidence>
<dbReference type="FunFam" id="3.90.1150.10:FF:000030">
    <property type="entry name" value="UDP-4-amino-4-deoxy-L-arabinose--oxoglutarate aminotransferase"/>
    <property type="match status" value="1"/>
</dbReference>
<dbReference type="GO" id="GO:0030170">
    <property type="term" value="F:pyridoxal phosphate binding"/>
    <property type="evidence" value="ECO:0007669"/>
    <property type="project" value="TreeGrafter"/>
</dbReference>
<evidence type="ECO:0000256" key="7">
    <source>
        <dbReference type="ARBA" id="ARBA00057776"/>
    </source>
</evidence>
<comment type="cofactor">
    <cofactor evidence="1">
        <name>pyridoxal 5'-phosphate</name>
        <dbReference type="ChEBI" id="CHEBI:597326"/>
    </cofactor>
</comment>
<comment type="catalytic activity">
    <reaction evidence="6">
        <text>UDP-4-amino-4-deoxy-beta-L-arabinose + 2-oxoglutarate = UDP-beta-L-threo-pentopyranos-4-ulose + L-glutamate</text>
        <dbReference type="Rhea" id="RHEA:24710"/>
        <dbReference type="ChEBI" id="CHEBI:16810"/>
        <dbReference type="ChEBI" id="CHEBI:29985"/>
        <dbReference type="ChEBI" id="CHEBI:58708"/>
        <dbReference type="ChEBI" id="CHEBI:58710"/>
        <dbReference type="EC" id="2.6.1.87"/>
    </reaction>
</comment>
<dbReference type="FunFam" id="3.40.640.10:FF:000040">
    <property type="entry name" value="UDP-4-amino-4-deoxy-L-arabinose--oxoglutarate aminotransferase"/>
    <property type="match status" value="1"/>
</dbReference>
<dbReference type="GO" id="GO:0099620">
    <property type="term" value="F:UDP-4-amino-4-deoxy-L-arabinose aminotransferase"/>
    <property type="evidence" value="ECO:0007669"/>
    <property type="project" value="UniProtKB-EC"/>
</dbReference>
<evidence type="ECO:0000256" key="6">
    <source>
        <dbReference type="ARBA" id="ARBA00050493"/>
    </source>
</evidence>
<evidence type="ECO:0000256" key="2">
    <source>
        <dbReference type="ARBA" id="ARBA00022576"/>
    </source>
</evidence>
<dbReference type="EMBL" id="QRDL01000012">
    <property type="protein sequence ID" value="REC98856.1"/>
    <property type="molecule type" value="Genomic_DNA"/>
</dbReference>
<evidence type="ECO:0000256" key="14">
    <source>
        <dbReference type="PIRSR" id="PIRSR000390-2"/>
    </source>
</evidence>
<gene>
    <name evidence="15" type="ORF">DFO60_4915</name>
</gene>
<evidence type="ECO:0000256" key="1">
    <source>
        <dbReference type="ARBA" id="ARBA00001933"/>
    </source>
</evidence>
<dbReference type="AlphaFoldDB" id="A0A3D9E721"/>
<dbReference type="InterPro" id="IPR000653">
    <property type="entry name" value="DegT/StrS_aminotransferase"/>
</dbReference>
<name>A0A3D9E721_ECTOL</name>
<organism evidence="15 16">
    <name type="scientific">Ectopseudomonas oleovorans</name>
    <name type="common">Pseudomonas oleovorans</name>
    <dbReference type="NCBI Taxonomy" id="301"/>
    <lineage>
        <taxon>Bacteria</taxon>
        <taxon>Pseudomonadati</taxon>
        <taxon>Pseudomonadota</taxon>
        <taxon>Gammaproteobacteria</taxon>
        <taxon>Pseudomonadales</taxon>
        <taxon>Pseudomonadaceae</taxon>
        <taxon>Ectopseudomonas</taxon>
    </lineage>
</organism>
<evidence type="ECO:0000256" key="11">
    <source>
        <dbReference type="ARBA" id="ARBA00072329"/>
    </source>
</evidence>
<comment type="pathway">
    <text evidence="8">Nucleotide-sugar biosynthesis; UDP-4-deoxy-4-formamido-beta-L-arabinose biosynthesis; UDP-4-deoxy-4-formamido-beta-L-arabinose from UDP-alpha-D-glucuronate: step 2/3.</text>
</comment>
<dbReference type="Gene3D" id="3.40.640.10">
    <property type="entry name" value="Type I PLP-dependent aspartate aminotransferase-like (Major domain)"/>
    <property type="match status" value="1"/>
</dbReference>
<dbReference type="Proteomes" id="UP000256988">
    <property type="component" value="Unassembled WGS sequence"/>
</dbReference>
<keyword evidence="4" id="KW-0448">Lipopolysaccharide biosynthesis</keyword>
<dbReference type="InterPro" id="IPR015424">
    <property type="entry name" value="PyrdxlP-dep_Trfase"/>
</dbReference>
<comment type="caution">
    <text evidence="15">The sequence shown here is derived from an EMBL/GenBank/DDBJ whole genome shotgun (WGS) entry which is preliminary data.</text>
</comment>
<evidence type="ECO:0000313" key="15">
    <source>
        <dbReference type="EMBL" id="REC98856.1"/>
    </source>
</evidence>
<dbReference type="SUPFAM" id="SSF53383">
    <property type="entry name" value="PLP-dependent transferases"/>
    <property type="match status" value="1"/>
</dbReference>
<dbReference type="PIRSF" id="PIRSF000390">
    <property type="entry name" value="PLP_StrS"/>
    <property type="match status" value="1"/>
</dbReference>
<keyword evidence="5" id="KW-0046">Antibiotic resistance</keyword>
<protein>
    <recommendedName>
        <fullName evidence="11">UDP-4-amino-4-deoxy-L-arabinose--oxoglutarate aminotransferase</fullName>
        <ecNumber evidence="10">2.6.1.87</ecNumber>
    </recommendedName>
    <alternativeName>
        <fullName evidence="12">Polymyxin resistance protein PmrH</fullName>
    </alternativeName>
</protein>
<comment type="similarity">
    <text evidence="9">Belongs to the DegT/DnrJ/EryC1 family. ArnB subfamily.</text>
</comment>
<dbReference type="NCBIfam" id="NF008658">
    <property type="entry name" value="PRK11658.1"/>
    <property type="match status" value="1"/>
</dbReference>
<evidence type="ECO:0000313" key="16">
    <source>
        <dbReference type="Proteomes" id="UP000256988"/>
    </source>
</evidence>
<accession>A0A3D9E721</accession>
<dbReference type="PANTHER" id="PTHR30244:SF34">
    <property type="entry name" value="DTDP-4-AMINO-4,6-DIDEOXYGALACTOSE TRANSAMINASE"/>
    <property type="match status" value="1"/>
</dbReference>
<evidence type="ECO:0000256" key="4">
    <source>
        <dbReference type="ARBA" id="ARBA00022985"/>
    </source>
</evidence>
<feature type="modified residue" description="N6-(pyridoxal phosphate)lysine" evidence="14">
    <location>
        <position position="195"/>
    </location>
</feature>
<dbReference type="PANTHER" id="PTHR30244">
    <property type="entry name" value="TRANSAMINASE"/>
    <property type="match status" value="1"/>
</dbReference>
<keyword evidence="2 15" id="KW-0032">Aminotransferase</keyword>
<evidence type="ECO:0000256" key="3">
    <source>
        <dbReference type="ARBA" id="ARBA00022898"/>
    </source>
</evidence>